<dbReference type="PATRIC" id="fig|742743.3.peg.1299"/>
<reference evidence="1 2" key="1">
    <citation type="submission" date="2011-11" db="EMBL/GenBank/DDBJ databases">
        <title>The Genome Sequence of Dialister succinatiphilus YIT 11850.</title>
        <authorList>
            <consortium name="The Broad Institute Genome Sequencing Platform"/>
            <person name="Earl A."/>
            <person name="Ward D."/>
            <person name="Feldgarden M."/>
            <person name="Gevers D."/>
            <person name="Morotomi M."/>
            <person name="Young S.K."/>
            <person name="Zeng Q."/>
            <person name="Gargeya S."/>
            <person name="Fitzgerald M."/>
            <person name="Haas B."/>
            <person name="Abouelleil A."/>
            <person name="Alvarado L."/>
            <person name="Arachchi H.M."/>
            <person name="Berlin A."/>
            <person name="Brown A."/>
            <person name="Chapman S.B."/>
            <person name="Dunbar C."/>
            <person name="Gearin G."/>
            <person name="Goldberg J."/>
            <person name="Griggs A."/>
            <person name="Gujja S."/>
            <person name="Heiman D."/>
            <person name="Howarth C."/>
            <person name="Lui A."/>
            <person name="MacDonald P.J.P."/>
            <person name="Montmayeur A."/>
            <person name="Murphy C."/>
            <person name="Neiman D."/>
            <person name="Pearson M."/>
            <person name="Priest M."/>
            <person name="Roberts A."/>
            <person name="Saif S."/>
            <person name="Shea T."/>
            <person name="Sisk P."/>
            <person name="Stolte C."/>
            <person name="Sykes S."/>
            <person name="Wortman J."/>
            <person name="Nusbaum C."/>
            <person name="Birren B."/>
        </authorList>
    </citation>
    <scope>NUCLEOTIDE SEQUENCE [LARGE SCALE GENOMIC DNA]</scope>
    <source>
        <strain evidence="1 2">YIT 11850</strain>
    </source>
</reference>
<protein>
    <submittedName>
        <fullName evidence="1">Uncharacterized protein</fullName>
    </submittedName>
</protein>
<gene>
    <name evidence="1" type="ORF">HMPREF9453_01279</name>
</gene>
<dbReference type="EMBL" id="ADLT01000045">
    <property type="protein sequence ID" value="EHO62687.1"/>
    <property type="molecule type" value="Genomic_DNA"/>
</dbReference>
<sequence length="215" mass="23344">MNNKEYMEYEGYRVIEAALLSYTSPAGSLLSAAGPVDHGLVWDYILFRLYLAEKAIRRFPSGFGCMDEMASGLREGLSHLPLTLRTLSLLKNLEGSSLILGIGSLPDEGKVKQRFHEFHELERACSGSMEKMVAALASLSGCRADGKLISYLSAETKAFLSHLSVKLSSLTPCRICQGARKFTPSLPAFAEEAGENSSLFALLTGLALSCLVMLL</sequence>
<proteinExistence type="predicted"/>
<keyword evidence="2" id="KW-1185">Reference proteome</keyword>
<organism evidence="1 2">
    <name type="scientific">Dialister succinatiphilus YIT 11850</name>
    <dbReference type="NCBI Taxonomy" id="742743"/>
    <lineage>
        <taxon>Bacteria</taxon>
        <taxon>Bacillati</taxon>
        <taxon>Bacillota</taxon>
        <taxon>Negativicutes</taxon>
        <taxon>Veillonellales</taxon>
        <taxon>Veillonellaceae</taxon>
        <taxon>Dialister</taxon>
    </lineage>
</organism>
<accession>H1D0Z1</accession>
<dbReference type="HOGENOM" id="CLU_1281490_0_0_9"/>
<dbReference type="AlphaFoldDB" id="H1D0Z1"/>
<dbReference type="STRING" id="742743.HMPREF9453_01279"/>
<dbReference type="RefSeq" id="WP_008859773.1">
    <property type="nucleotide sequence ID" value="NZ_JH591188.1"/>
</dbReference>
<evidence type="ECO:0000313" key="2">
    <source>
        <dbReference type="Proteomes" id="UP000003277"/>
    </source>
</evidence>
<comment type="caution">
    <text evidence="1">The sequence shown here is derived from an EMBL/GenBank/DDBJ whole genome shotgun (WGS) entry which is preliminary data.</text>
</comment>
<evidence type="ECO:0000313" key="1">
    <source>
        <dbReference type="EMBL" id="EHO62687.1"/>
    </source>
</evidence>
<name>H1D0Z1_9FIRM</name>
<dbReference type="Proteomes" id="UP000003277">
    <property type="component" value="Unassembled WGS sequence"/>
</dbReference>